<keyword evidence="4" id="KW-0804">Transcription</keyword>
<evidence type="ECO:0000259" key="5">
    <source>
        <dbReference type="PROSITE" id="PS50931"/>
    </source>
</evidence>
<dbReference type="Proteomes" id="UP001454086">
    <property type="component" value="Unassembled WGS sequence"/>
</dbReference>
<organism evidence="6 7">
    <name type="scientific">Enterocloster hominis</name>
    <name type="common">ex Hitch et al. 2024</name>
    <dbReference type="NCBI Taxonomy" id="1917870"/>
    <lineage>
        <taxon>Bacteria</taxon>
        <taxon>Bacillati</taxon>
        <taxon>Bacillota</taxon>
        <taxon>Clostridia</taxon>
        <taxon>Lachnospirales</taxon>
        <taxon>Lachnospiraceae</taxon>
        <taxon>Enterocloster</taxon>
    </lineage>
</organism>
<proteinExistence type="inferred from homology"/>
<evidence type="ECO:0000256" key="2">
    <source>
        <dbReference type="ARBA" id="ARBA00023015"/>
    </source>
</evidence>
<keyword evidence="7" id="KW-1185">Reference proteome</keyword>
<accession>A0ABV1DC10</accession>
<evidence type="ECO:0000256" key="3">
    <source>
        <dbReference type="ARBA" id="ARBA00023125"/>
    </source>
</evidence>
<name>A0ABV1DC10_9FIRM</name>
<dbReference type="Gene3D" id="1.10.10.10">
    <property type="entry name" value="Winged helix-like DNA-binding domain superfamily/Winged helix DNA-binding domain"/>
    <property type="match status" value="1"/>
</dbReference>
<dbReference type="RefSeq" id="WP_008718187.1">
    <property type="nucleotide sequence ID" value="NZ_JAJFDX010000001.1"/>
</dbReference>
<protein>
    <submittedName>
        <fullName evidence="6">LysR family transcriptional regulator</fullName>
    </submittedName>
</protein>
<dbReference type="PRINTS" id="PR00039">
    <property type="entry name" value="HTHLYSR"/>
</dbReference>
<keyword evidence="3" id="KW-0238">DNA-binding</keyword>
<dbReference type="SUPFAM" id="SSF53850">
    <property type="entry name" value="Periplasmic binding protein-like II"/>
    <property type="match status" value="1"/>
</dbReference>
<dbReference type="PANTHER" id="PTHR30126">
    <property type="entry name" value="HTH-TYPE TRANSCRIPTIONAL REGULATOR"/>
    <property type="match status" value="1"/>
</dbReference>
<comment type="similarity">
    <text evidence="1">Belongs to the LysR transcriptional regulatory family.</text>
</comment>
<dbReference type="PANTHER" id="PTHR30126:SF40">
    <property type="entry name" value="HTH-TYPE TRANSCRIPTIONAL REGULATOR GLTR"/>
    <property type="match status" value="1"/>
</dbReference>
<evidence type="ECO:0000256" key="4">
    <source>
        <dbReference type="ARBA" id="ARBA00023163"/>
    </source>
</evidence>
<evidence type="ECO:0000256" key="1">
    <source>
        <dbReference type="ARBA" id="ARBA00009437"/>
    </source>
</evidence>
<dbReference type="SUPFAM" id="SSF46785">
    <property type="entry name" value="Winged helix' DNA-binding domain"/>
    <property type="match status" value="1"/>
</dbReference>
<dbReference type="Pfam" id="PF00126">
    <property type="entry name" value="HTH_1"/>
    <property type="match status" value="1"/>
</dbReference>
<sequence>MDIEEIRTFVEVANCCSFSKAADVLHVVQSTVSNRIKSLEEYTGEQLLIRDKSGIRLTPAGRTFLNYAKQMQILDETALKEIHMASAYEDCLNIASVQWILSYALEPMLTEFSSRYPKIATNLTSAHSEEIIPLLQNQVYDLALISYKINNANLQSVLFCKTRILFVGSACRFADFKDGISREQLENIPLIYSDIWQNYLSYVSENLLPESKTFQVHCNMLESAKAFCVAGTGCCFLPELMIKKELEEGNLIHIPIQGLAVKYMKAYFVYNKKKLGSVALKEWFKMYPELKKQMDDDSKTRLISCE</sequence>
<dbReference type="InterPro" id="IPR036388">
    <property type="entry name" value="WH-like_DNA-bd_sf"/>
</dbReference>
<dbReference type="Pfam" id="PF03466">
    <property type="entry name" value="LysR_substrate"/>
    <property type="match status" value="1"/>
</dbReference>
<evidence type="ECO:0000313" key="6">
    <source>
        <dbReference type="EMBL" id="MEQ2427306.1"/>
    </source>
</evidence>
<comment type="caution">
    <text evidence="6">The sequence shown here is derived from an EMBL/GenBank/DDBJ whole genome shotgun (WGS) entry which is preliminary data.</text>
</comment>
<dbReference type="InterPro" id="IPR005119">
    <property type="entry name" value="LysR_subst-bd"/>
</dbReference>
<keyword evidence="2" id="KW-0805">Transcription regulation</keyword>
<dbReference type="EMBL" id="JBBMFM010000098">
    <property type="protein sequence ID" value="MEQ2427306.1"/>
    <property type="molecule type" value="Genomic_DNA"/>
</dbReference>
<dbReference type="InterPro" id="IPR000847">
    <property type="entry name" value="LysR_HTH_N"/>
</dbReference>
<dbReference type="InterPro" id="IPR036390">
    <property type="entry name" value="WH_DNA-bd_sf"/>
</dbReference>
<evidence type="ECO:0000313" key="7">
    <source>
        <dbReference type="Proteomes" id="UP001454086"/>
    </source>
</evidence>
<dbReference type="Gene3D" id="3.40.190.10">
    <property type="entry name" value="Periplasmic binding protein-like II"/>
    <property type="match status" value="2"/>
</dbReference>
<reference evidence="6 7" key="1">
    <citation type="submission" date="2024-03" db="EMBL/GenBank/DDBJ databases">
        <title>Human intestinal bacterial collection.</title>
        <authorList>
            <person name="Pauvert C."/>
            <person name="Hitch T.C.A."/>
            <person name="Clavel T."/>
        </authorList>
    </citation>
    <scope>NUCLEOTIDE SEQUENCE [LARGE SCALE GENOMIC DNA]</scope>
    <source>
        <strain evidence="6 7">CLA-SR-H021</strain>
    </source>
</reference>
<feature type="domain" description="HTH lysR-type" evidence="5">
    <location>
        <begin position="1"/>
        <end position="58"/>
    </location>
</feature>
<dbReference type="PROSITE" id="PS50931">
    <property type="entry name" value="HTH_LYSR"/>
    <property type="match status" value="1"/>
</dbReference>
<dbReference type="CDD" id="cd05466">
    <property type="entry name" value="PBP2_LTTR_substrate"/>
    <property type="match status" value="1"/>
</dbReference>
<gene>
    <name evidence="6" type="ORF">WMQ36_20280</name>
</gene>